<feature type="coiled-coil region" evidence="2">
    <location>
        <begin position="163"/>
        <end position="193"/>
    </location>
</feature>
<feature type="transmembrane region" description="Helical" evidence="3">
    <location>
        <begin position="18"/>
        <end position="38"/>
    </location>
</feature>
<feature type="domain" description="YbhG-like alpha-helical hairpin" evidence="4">
    <location>
        <begin position="143"/>
        <end position="251"/>
    </location>
</feature>
<keyword evidence="3" id="KW-1133">Transmembrane helix</keyword>
<dbReference type="Pfam" id="PF25881">
    <property type="entry name" value="HH_YBHG"/>
    <property type="match status" value="1"/>
</dbReference>
<proteinExistence type="inferred from homology"/>
<keyword evidence="3" id="KW-0472">Membrane</keyword>
<dbReference type="InterPro" id="IPR006143">
    <property type="entry name" value="RND_pump_MFP"/>
</dbReference>
<dbReference type="Gene3D" id="1.10.287.470">
    <property type="entry name" value="Helix hairpin bin"/>
    <property type="match status" value="2"/>
</dbReference>
<sequence length="483" mass="52940">MIAHIEIPIIGKKVKYSLLWLIAIGVLILATTMTLKVVNRKTSKQDIAQLTIPVTERSVIVHITASGKVQPLQSVNISPKNPGILAKLDVEQGQTLQQWQIIAQMDNSEIKTQILQYQAKLTQAKAQLAESQAGSRSEDIGEAKAHLAEAEAYLSVLREGNRLQEIEQAQAQVESEQAQVELTQARVKRYQELAKAGAISQDSLEQYISEDRRAKAALAENQRRLSLLKSGNRNEDIKRQQAVVNQKREALRKLQNGSRPQEIERLKGAVAEAEAQLKQQQVQLGDTIIRAPFSGVVTQKYATPGGYVSPATSASNDASATSTSIIALAKGLEVIAKVPEVDIPHVKVGQKVEIMVDAYGDEVFHGHVRLISPEAVVEQNVTSFKVRVDIDTGIEKLRSGMNVNNVTFIGKTIRNALLIPQETIVTQQGKTGVMVPDTNNQPVFRPVTIGVSVDSQIQVLQGLKAGDRVFNDLPQDQQPKPLI</sequence>
<dbReference type="Proteomes" id="UP000606721">
    <property type="component" value="Unassembled WGS sequence"/>
</dbReference>
<name>A0ABR8C1L3_APHFL</name>
<feature type="domain" description="CusB-like beta-barrel" evidence="5">
    <location>
        <begin position="334"/>
        <end position="404"/>
    </location>
</feature>
<reference evidence="7 8" key="1">
    <citation type="journal article" date="2020" name="ISME J.">
        <title>Comparative genomics reveals insights into cyanobacterial evolution and habitat adaptation.</title>
        <authorList>
            <person name="Chen M.Y."/>
            <person name="Teng W.K."/>
            <person name="Zhao L."/>
            <person name="Hu C.X."/>
            <person name="Zhou Y.K."/>
            <person name="Han B.P."/>
            <person name="Song L.R."/>
            <person name="Shu W.S."/>
        </authorList>
    </citation>
    <scope>NUCLEOTIDE SEQUENCE [LARGE SCALE GENOMIC DNA]</scope>
    <source>
        <strain evidence="7 8">FACHB-1040</strain>
    </source>
</reference>
<keyword evidence="3" id="KW-0812">Transmembrane</keyword>
<dbReference type="NCBIfam" id="TIGR01730">
    <property type="entry name" value="RND_mfp"/>
    <property type="match status" value="1"/>
</dbReference>
<protein>
    <submittedName>
        <fullName evidence="7">Efflux RND transporter periplasmic adaptor subunit</fullName>
    </submittedName>
</protein>
<dbReference type="Gene3D" id="2.40.50.100">
    <property type="match status" value="2"/>
</dbReference>
<evidence type="ECO:0000256" key="1">
    <source>
        <dbReference type="ARBA" id="ARBA00009477"/>
    </source>
</evidence>
<dbReference type="Pfam" id="PF25967">
    <property type="entry name" value="RND-MFP_C"/>
    <property type="match status" value="1"/>
</dbReference>
<organism evidence="7 8">
    <name type="scientific">Aphanizomenon flos-aquae FACHB-1040</name>
    <dbReference type="NCBI Taxonomy" id="2692887"/>
    <lineage>
        <taxon>Bacteria</taxon>
        <taxon>Bacillati</taxon>
        <taxon>Cyanobacteriota</taxon>
        <taxon>Cyanophyceae</taxon>
        <taxon>Nostocales</taxon>
        <taxon>Aphanizomenonaceae</taxon>
        <taxon>Aphanizomenon</taxon>
    </lineage>
</organism>
<keyword evidence="8" id="KW-1185">Reference proteome</keyword>
<dbReference type="Gene3D" id="2.40.30.170">
    <property type="match status" value="1"/>
</dbReference>
<gene>
    <name evidence="7" type="ORF">H6F99_22835</name>
</gene>
<evidence type="ECO:0000259" key="6">
    <source>
        <dbReference type="Pfam" id="PF25967"/>
    </source>
</evidence>
<accession>A0ABR8C1L3</accession>
<evidence type="ECO:0000256" key="3">
    <source>
        <dbReference type="SAM" id="Phobius"/>
    </source>
</evidence>
<dbReference type="PANTHER" id="PTHR30469:SF33">
    <property type="entry name" value="SLR1207 PROTEIN"/>
    <property type="match status" value="1"/>
</dbReference>
<evidence type="ECO:0000256" key="2">
    <source>
        <dbReference type="SAM" id="Coils"/>
    </source>
</evidence>
<evidence type="ECO:0000259" key="4">
    <source>
        <dbReference type="Pfam" id="PF25881"/>
    </source>
</evidence>
<dbReference type="RefSeq" id="WP_190384314.1">
    <property type="nucleotide sequence ID" value="NZ_JACJQT010000084.1"/>
</dbReference>
<dbReference type="Gene3D" id="2.40.420.20">
    <property type="match status" value="1"/>
</dbReference>
<comment type="similarity">
    <text evidence="1">Belongs to the membrane fusion protein (MFP) (TC 8.A.1) family.</text>
</comment>
<dbReference type="EMBL" id="JACJQT010000084">
    <property type="protein sequence ID" value="MBD2281004.1"/>
    <property type="molecule type" value="Genomic_DNA"/>
</dbReference>
<feature type="coiled-coil region" evidence="2">
    <location>
        <begin position="237"/>
        <end position="283"/>
    </location>
</feature>
<evidence type="ECO:0000313" key="8">
    <source>
        <dbReference type="Proteomes" id="UP000606721"/>
    </source>
</evidence>
<comment type="caution">
    <text evidence="7">The sequence shown here is derived from an EMBL/GenBank/DDBJ whole genome shotgun (WGS) entry which is preliminary data.</text>
</comment>
<keyword evidence="2" id="KW-0175">Coiled coil</keyword>
<dbReference type="PANTHER" id="PTHR30469">
    <property type="entry name" value="MULTIDRUG RESISTANCE PROTEIN MDTA"/>
    <property type="match status" value="1"/>
</dbReference>
<dbReference type="Pfam" id="PF25954">
    <property type="entry name" value="Beta-barrel_RND_2"/>
    <property type="match status" value="1"/>
</dbReference>
<dbReference type="InterPro" id="IPR058792">
    <property type="entry name" value="Beta-barrel_RND_2"/>
</dbReference>
<dbReference type="InterPro" id="IPR059052">
    <property type="entry name" value="HH_YbhG-like"/>
</dbReference>
<feature type="domain" description="Multidrug resistance protein MdtA-like C-terminal permuted SH3" evidence="6">
    <location>
        <begin position="415"/>
        <end position="469"/>
    </location>
</feature>
<dbReference type="InterPro" id="IPR058627">
    <property type="entry name" value="MdtA-like_C"/>
</dbReference>
<evidence type="ECO:0000259" key="5">
    <source>
        <dbReference type="Pfam" id="PF25954"/>
    </source>
</evidence>
<evidence type="ECO:0000313" key="7">
    <source>
        <dbReference type="EMBL" id="MBD2281004.1"/>
    </source>
</evidence>
<dbReference type="SUPFAM" id="SSF111369">
    <property type="entry name" value="HlyD-like secretion proteins"/>
    <property type="match status" value="3"/>
</dbReference>